<gene>
    <name evidence="1" type="ORF">dnm_071650</name>
</gene>
<evidence type="ECO:0000313" key="1">
    <source>
        <dbReference type="EMBL" id="QTA91100.1"/>
    </source>
</evidence>
<proteinExistence type="predicted"/>
<dbReference type="Proteomes" id="UP000663722">
    <property type="component" value="Chromosome"/>
</dbReference>
<dbReference type="AlphaFoldDB" id="A0A975BT06"/>
<evidence type="ECO:0008006" key="3">
    <source>
        <dbReference type="Google" id="ProtNLM"/>
    </source>
</evidence>
<dbReference type="SUPFAM" id="SSF56935">
    <property type="entry name" value="Porins"/>
    <property type="match status" value="1"/>
</dbReference>
<dbReference type="KEGG" id="dmm:dnm_071650"/>
<reference evidence="1" key="1">
    <citation type="journal article" date="2021" name="Microb. Physiol.">
        <title>Proteogenomic Insights into the Physiology of Marine, Sulfate-Reducing, Filamentous Desulfonema limicola and Desulfonema magnum.</title>
        <authorList>
            <person name="Schnaars V."/>
            <person name="Wohlbrand L."/>
            <person name="Scheve S."/>
            <person name="Hinrichs C."/>
            <person name="Reinhardt R."/>
            <person name="Rabus R."/>
        </authorList>
    </citation>
    <scope>NUCLEOTIDE SEQUENCE</scope>
    <source>
        <strain evidence="1">4be13</strain>
    </source>
</reference>
<name>A0A975BT06_9BACT</name>
<sequence length="408" mass="45774">MGNKGNEKRMKKIIMDVVIMCLALAGTAHPFAAGDIGIHGFASTGYMKSNHNNYLIPTEEGSFEFNEAGINFTASVTNNIRVGMQLYSFDLGDVGNNDMKLDWAFLDYQWKEELGIRPGKFKTPFGLYNELQDYDMLRTSVLLPQSVYNRFLRETMVVQGLGLYGNVSAGAAGTLAYDAYFGTEDIDTEGGLGKFASAQGILKNCTIGHIFGGRIKWKTPLDGLLLSSSFLEFEIVYDMEARTEPVVKMEVSVPEWQLFIFSAKYGMGDMTIVGEYSRQSGDVTITQNLSNLGLPNPPPMEAGIYNEGYYGMISYRFTDWFEAGTYYSVYYPDPDDRDGENQAAMGKPDYTAWQKDWTLSTRFDITDFWLVKLEVHFIDGVALCADADNPDGYEKDWTLFAVKTTFNF</sequence>
<accession>A0A975BT06</accession>
<keyword evidence="2" id="KW-1185">Reference proteome</keyword>
<protein>
    <recommendedName>
        <fullName evidence="3">Porin</fullName>
    </recommendedName>
</protein>
<organism evidence="1 2">
    <name type="scientific">Desulfonema magnum</name>
    <dbReference type="NCBI Taxonomy" id="45655"/>
    <lineage>
        <taxon>Bacteria</taxon>
        <taxon>Pseudomonadati</taxon>
        <taxon>Thermodesulfobacteriota</taxon>
        <taxon>Desulfobacteria</taxon>
        <taxon>Desulfobacterales</taxon>
        <taxon>Desulfococcaceae</taxon>
        <taxon>Desulfonema</taxon>
    </lineage>
</organism>
<evidence type="ECO:0000313" key="2">
    <source>
        <dbReference type="Proteomes" id="UP000663722"/>
    </source>
</evidence>
<dbReference type="Gene3D" id="2.40.160.10">
    <property type="entry name" value="Porin"/>
    <property type="match status" value="1"/>
</dbReference>
<dbReference type="InterPro" id="IPR023614">
    <property type="entry name" value="Porin_dom_sf"/>
</dbReference>
<dbReference type="EMBL" id="CP061800">
    <property type="protein sequence ID" value="QTA91100.1"/>
    <property type="molecule type" value="Genomic_DNA"/>
</dbReference>